<dbReference type="Gene3D" id="1.20.1340.10">
    <property type="entry name" value="dopa decarboxylase, N-terminal domain"/>
    <property type="match status" value="1"/>
</dbReference>
<dbReference type="OrthoDB" id="639767at2759"/>
<dbReference type="Pfam" id="PF00282">
    <property type="entry name" value="Pyridoxal_deC"/>
    <property type="match status" value="1"/>
</dbReference>
<dbReference type="Gene3D" id="3.90.1150.10">
    <property type="entry name" value="Aspartate Aminotransferase, domain 1"/>
    <property type="match status" value="1"/>
</dbReference>
<evidence type="ECO:0000256" key="1">
    <source>
        <dbReference type="ARBA" id="ARBA00001933"/>
    </source>
</evidence>
<name>A0A443PDG6_9MAGN</name>
<gene>
    <name evidence="7" type="ORF">CKAN_01783100</name>
</gene>
<dbReference type="InterPro" id="IPR015421">
    <property type="entry name" value="PyrdxlP-dep_Trfase_major"/>
</dbReference>
<dbReference type="GO" id="GO:0016831">
    <property type="term" value="F:carboxy-lyase activity"/>
    <property type="evidence" value="ECO:0007669"/>
    <property type="project" value="UniProtKB-KW"/>
</dbReference>
<dbReference type="AlphaFoldDB" id="A0A443PDG6"/>
<evidence type="ECO:0000256" key="3">
    <source>
        <dbReference type="ARBA" id="ARBA00022793"/>
    </source>
</evidence>
<dbReference type="InterPro" id="IPR010977">
    <property type="entry name" value="Aromatic_deC"/>
</dbReference>
<dbReference type="PRINTS" id="PR00800">
    <property type="entry name" value="YHDCRBOXLASE"/>
</dbReference>
<keyword evidence="4 6" id="KW-0663">Pyridoxal phosphate</keyword>
<dbReference type="InterPro" id="IPR015422">
    <property type="entry name" value="PyrdxlP-dep_Trfase_small"/>
</dbReference>
<dbReference type="STRING" id="337451.A0A443PDG6"/>
<dbReference type="GO" id="GO:0005737">
    <property type="term" value="C:cytoplasm"/>
    <property type="evidence" value="ECO:0007669"/>
    <property type="project" value="TreeGrafter"/>
</dbReference>
<dbReference type="GO" id="GO:0019752">
    <property type="term" value="P:carboxylic acid metabolic process"/>
    <property type="evidence" value="ECO:0007669"/>
    <property type="project" value="InterPro"/>
</dbReference>
<evidence type="ECO:0000313" key="7">
    <source>
        <dbReference type="EMBL" id="RWR88794.1"/>
    </source>
</evidence>
<evidence type="ECO:0000256" key="2">
    <source>
        <dbReference type="ARBA" id="ARBA00009533"/>
    </source>
</evidence>
<comment type="similarity">
    <text evidence="2 6">Belongs to the group II decarboxylase family.</text>
</comment>
<protein>
    <submittedName>
        <fullName evidence="7">Pyridoxal phosphate-dependent decarboxylase</fullName>
    </submittedName>
</protein>
<dbReference type="GO" id="GO:0030170">
    <property type="term" value="F:pyridoxal phosphate binding"/>
    <property type="evidence" value="ECO:0007669"/>
    <property type="project" value="InterPro"/>
</dbReference>
<dbReference type="PANTHER" id="PTHR11999">
    <property type="entry name" value="GROUP II PYRIDOXAL-5-PHOSPHATE DECARBOXYLASE"/>
    <property type="match status" value="1"/>
</dbReference>
<dbReference type="Proteomes" id="UP000283530">
    <property type="component" value="Unassembled WGS sequence"/>
</dbReference>
<comment type="cofactor">
    <cofactor evidence="1 6">
        <name>pyridoxal 5'-phosphate</name>
        <dbReference type="ChEBI" id="CHEBI:597326"/>
    </cofactor>
</comment>
<organism evidence="7 8">
    <name type="scientific">Cinnamomum micranthum f. kanehirae</name>
    <dbReference type="NCBI Taxonomy" id="337451"/>
    <lineage>
        <taxon>Eukaryota</taxon>
        <taxon>Viridiplantae</taxon>
        <taxon>Streptophyta</taxon>
        <taxon>Embryophyta</taxon>
        <taxon>Tracheophyta</taxon>
        <taxon>Spermatophyta</taxon>
        <taxon>Magnoliopsida</taxon>
        <taxon>Magnoliidae</taxon>
        <taxon>Laurales</taxon>
        <taxon>Lauraceae</taxon>
        <taxon>Cinnamomum</taxon>
    </lineage>
</organism>
<dbReference type="PANTHER" id="PTHR11999:SF157">
    <property type="entry name" value="TRYPTOPHAN DECARBOXYLASE 1"/>
    <property type="match status" value="1"/>
</dbReference>
<keyword evidence="8" id="KW-1185">Reference proteome</keyword>
<proteinExistence type="inferred from homology"/>
<accession>A0A443PDG6</accession>
<dbReference type="Gene3D" id="3.40.640.10">
    <property type="entry name" value="Type I PLP-dependent aspartate aminotransferase-like (Major domain)"/>
    <property type="match status" value="1"/>
</dbReference>
<comment type="caution">
    <text evidence="7">The sequence shown here is derived from an EMBL/GenBank/DDBJ whole genome shotgun (WGS) entry which is preliminary data.</text>
</comment>
<evidence type="ECO:0000256" key="5">
    <source>
        <dbReference type="ARBA" id="ARBA00023239"/>
    </source>
</evidence>
<dbReference type="EMBL" id="QPKB01000007">
    <property type="protein sequence ID" value="RWR88794.1"/>
    <property type="molecule type" value="Genomic_DNA"/>
</dbReference>
<evidence type="ECO:0000313" key="8">
    <source>
        <dbReference type="Proteomes" id="UP000283530"/>
    </source>
</evidence>
<dbReference type="InterPro" id="IPR015424">
    <property type="entry name" value="PyrdxlP-dep_Trfase"/>
</dbReference>
<dbReference type="GO" id="GO:0006520">
    <property type="term" value="P:amino acid metabolic process"/>
    <property type="evidence" value="ECO:0007669"/>
    <property type="project" value="InterPro"/>
</dbReference>
<dbReference type="SUPFAM" id="SSF53383">
    <property type="entry name" value="PLP-dependent transferases"/>
    <property type="match status" value="1"/>
</dbReference>
<sequence length="468" mass="51717">MILVVHTYAGLSELFELGRGDLLRAQTLDSQVITVIAYEKSSEKQAHQTVDSLQTTTIENIENYRFLSRVEPSYLQARLPAAAPQEPETLETILNDYCSISLARCSAPRFNSVGFNWLASPAATELETIVMDWLAKLLNLPRSFMFCGTGGGVIQGTTSEAILCTLVAARDRALEKVGQENIAKLVIYGSDQTHSTYTKVGRIAGFLPSNIRCIPTFADTEFSLDSERVIQAMEADIAAGLVPVYLCATVGTTSSTAVDPVWCVAFHVDATYAGSACICRSLGSTWIGIEGARLGQHQPTQVAHELTWTVVACGSRTRNKPSESNSVVDYKDWQVVCGRRFRALPLWLVLRSHGVVNLQAHIRSILQMAKAFEAHVSGDPRFEIVVPRRFSSVCFRLNPPGIALTRLTQPGEFTLPILLWVEPTYEICGGGPRLLKRATWMQREVKSKRKLMLLLGRLESNFSDLFDD</sequence>
<dbReference type="InterPro" id="IPR002129">
    <property type="entry name" value="PyrdxlP-dep_de-COase"/>
</dbReference>
<evidence type="ECO:0000256" key="6">
    <source>
        <dbReference type="RuleBase" id="RU000382"/>
    </source>
</evidence>
<keyword evidence="3" id="KW-0210">Decarboxylase</keyword>
<evidence type="ECO:0000256" key="4">
    <source>
        <dbReference type="ARBA" id="ARBA00022898"/>
    </source>
</evidence>
<reference evidence="7 8" key="1">
    <citation type="journal article" date="2019" name="Nat. Plants">
        <title>Stout camphor tree genome fills gaps in understanding of flowering plant genome evolution.</title>
        <authorList>
            <person name="Chaw S.M."/>
            <person name="Liu Y.C."/>
            <person name="Wu Y.W."/>
            <person name="Wang H.Y."/>
            <person name="Lin C.I."/>
            <person name="Wu C.S."/>
            <person name="Ke H.M."/>
            <person name="Chang L.Y."/>
            <person name="Hsu C.Y."/>
            <person name="Yang H.T."/>
            <person name="Sudianto E."/>
            <person name="Hsu M.H."/>
            <person name="Wu K.P."/>
            <person name="Wang L.N."/>
            <person name="Leebens-Mack J.H."/>
            <person name="Tsai I.J."/>
        </authorList>
    </citation>
    <scope>NUCLEOTIDE SEQUENCE [LARGE SCALE GENOMIC DNA]</scope>
    <source>
        <strain evidence="8">cv. Chaw 1501</strain>
        <tissue evidence="7">Young leaves</tissue>
    </source>
</reference>
<keyword evidence="5 6" id="KW-0456">Lyase</keyword>